<dbReference type="Proteomes" id="UP000020681">
    <property type="component" value="Unassembled WGS sequence"/>
</dbReference>
<feature type="region of interest" description="Disordered" evidence="1">
    <location>
        <begin position="36"/>
        <end position="60"/>
    </location>
</feature>
<sequence length="60" mass="6475">MADIGVEWGHSALLRRATAMRTWVQQIVRSWGGVKTEVGGARGDGGHRRTDDTVIGTAAR</sequence>
<reference evidence="2 3" key="1">
    <citation type="submission" date="2014-01" db="EMBL/GenBank/DDBJ databases">
        <authorList>
            <person name="Dobos K."/>
            <person name="Lenaerts A."/>
            <person name="Ordway D."/>
            <person name="DeGroote M.A."/>
            <person name="Parker T."/>
            <person name="Sizemore C."/>
            <person name="Tallon L.J."/>
            <person name="Sadzewicz L.K."/>
            <person name="Sengamalay N."/>
            <person name="Fraser C.M."/>
            <person name="Hine E."/>
            <person name="Shefchek K.A."/>
            <person name="Das S.P."/>
            <person name="Tettelin H."/>
        </authorList>
    </citation>
    <scope>NUCLEOTIDE SEQUENCE [LARGE SCALE GENOMIC DNA]</scope>
    <source>
        <strain evidence="2 3">Harvey</strain>
    </source>
</reference>
<gene>
    <name evidence="2" type="ORF">I551_5046</name>
</gene>
<accession>A0ABN0QV08</accession>
<name>A0ABN0QV08_MYCUL</name>
<evidence type="ECO:0000256" key="1">
    <source>
        <dbReference type="SAM" id="MobiDB-lite"/>
    </source>
</evidence>
<dbReference type="EMBL" id="JAOL01000139">
    <property type="protein sequence ID" value="EUA88554.1"/>
    <property type="molecule type" value="Genomic_DNA"/>
</dbReference>
<evidence type="ECO:0000313" key="3">
    <source>
        <dbReference type="Proteomes" id="UP000020681"/>
    </source>
</evidence>
<protein>
    <submittedName>
        <fullName evidence="2">Uncharacterized protein</fullName>
    </submittedName>
</protein>
<keyword evidence="3" id="KW-1185">Reference proteome</keyword>
<comment type="caution">
    <text evidence="2">The sequence shown here is derived from an EMBL/GenBank/DDBJ whole genome shotgun (WGS) entry which is preliminary data.</text>
</comment>
<proteinExistence type="predicted"/>
<evidence type="ECO:0000313" key="2">
    <source>
        <dbReference type="EMBL" id="EUA88554.1"/>
    </source>
</evidence>
<organism evidence="2 3">
    <name type="scientific">Mycobacterium ulcerans str. Harvey</name>
    <dbReference type="NCBI Taxonomy" id="1299332"/>
    <lineage>
        <taxon>Bacteria</taxon>
        <taxon>Bacillati</taxon>
        <taxon>Actinomycetota</taxon>
        <taxon>Actinomycetes</taxon>
        <taxon>Mycobacteriales</taxon>
        <taxon>Mycobacteriaceae</taxon>
        <taxon>Mycobacterium</taxon>
        <taxon>Mycobacterium ulcerans group</taxon>
    </lineage>
</organism>